<evidence type="ECO:0000256" key="7">
    <source>
        <dbReference type="RuleBase" id="RU079119"/>
    </source>
</evidence>
<feature type="transmembrane region" description="Helical" evidence="7">
    <location>
        <begin position="242"/>
        <end position="263"/>
    </location>
</feature>
<evidence type="ECO:0000313" key="11">
    <source>
        <dbReference type="Proteomes" id="UP001295684"/>
    </source>
</evidence>
<dbReference type="Proteomes" id="UP001295684">
    <property type="component" value="Unassembled WGS sequence"/>
</dbReference>
<comment type="catalytic activity">
    <reaction evidence="7">
        <text>L-cysteinyl-[protein] + hexadecanoyl-CoA = S-hexadecanoyl-L-cysteinyl-[protein] + CoA</text>
        <dbReference type="Rhea" id="RHEA:36683"/>
        <dbReference type="Rhea" id="RHEA-COMP:10131"/>
        <dbReference type="Rhea" id="RHEA-COMP:11032"/>
        <dbReference type="ChEBI" id="CHEBI:29950"/>
        <dbReference type="ChEBI" id="CHEBI:57287"/>
        <dbReference type="ChEBI" id="CHEBI:57379"/>
        <dbReference type="ChEBI" id="CHEBI:74151"/>
        <dbReference type="EC" id="2.3.1.225"/>
    </reaction>
</comment>
<dbReference type="GO" id="GO:0016020">
    <property type="term" value="C:membrane"/>
    <property type="evidence" value="ECO:0007669"/>
    <property type="project" value="UniProtKB-SubCell"/>
</dbReference>
<feature type="transmembrane region" description="Helical" evidence="7">
    <location>
        <begin position="148"/>
        <end position="169"/>
    </location>
</feature>
<evidence type="ECO:0000256" key="1">
    <source>
        <dbReference type="ARBA" id="ARBA00004141"/>
    </source>
</evidence>
<feature type="region of interest" description="Disordered" evidence="8">
    <location>
        <begin position="1"/>
        <end position="108"/>
    </location>
</feature>
<accession>A0AAD1XDU0</accession>
<evidence type="ECO:0000256" key="5">
    <source>
        <dbReference type="ARBA" id="ARBA00023136"/>
    </source>
</evidence>
<dbReference type="EC" id="2.3.1.225" evidence="7"/>
<dbReference type="InterPro" id="IPR039859">
    <property type="entry name" value="PFA4/ZDH16/20/ERF2-like"/>
</dbReference>
<dbReference type="InterPro" id="IPR001594">
    <property type="entry name" value="Palmitoyltrfase_DHHC"/>
</dbReference>
<evidence type="ECO:0000256" key="2">
    <source>
        <dbReference type="ARBA" id="ARBA00022679"/>
    </source>
</evidence>
<evidence type="ECO:0000256" key="3">
    <source>
        <dbReference type="ARBA" id="ARBA00022692"/>
    </source>
</evidence>
<evidence type="ECO:0000256" key="8">
    <source>
        <dbReference type="SAM" id="MobiDB-lite"/>
    </source>
</evidence>
<comment type="domain">
    <text evidence="7">The DHHC domain is required for palmitoyltransferase activity.</text>
</comment>
<name>A0AAD1XDU0_EUPCR</name>
<keyword evidence="11" id="KW-1185">Reference proteome</keyword>
<dbReference type="Pfam" id="PF01529">
    <property type="entry name" value="DHHC"/>
    <property type="match status" value="1"/>
</dbReference>
<evidence type="ECO:0000256" key="4">
    <source>
        <dbReference type="ARBA" id="ARBA00022989"/>
    </source>
</evidence>
<protein>
    <recommendedName>
        <fullName evidence="7">Palmitoyltransferase</fullName>
        <ecNumber evidence="7">2.3.1.225</ecNumber>
    </recommendedName>
</protein>
<dbReference type="AlphaFoldDB" id="A0AAD1XDU0"/>
<keyword evidence="5 7" id="KW-0472">Membrane</keyword>
<evidence type="ECO:0000256" key="6">
    <source>
        <dbReference type="ARBA" id="ARBA00023315"/>
    </source>
</evidence>
<sequence length="387" mass="44600">MKEPTGRENPKQKEDKSNELVYKDQTIRHQEGDKQDSERTKVIQQIKEGFSSVLKPKQSKDHEGSNKKLSNSQDEEESRERSIIESNGEAPSADDSSPRVPKSRTRRNGLGAPYGAPLITTVLVVLLEITTFGLFIVPYLQKVLSTQLFVIILTIWVSLYLINLVLVLATMLKDPTDPKAYESRKDQSIVTNKYCDYCASYTELKAKHCRSCERCVKDFDHHCIWLNNCVGHNNYRYFFSCLMLYTVLSYAFIIVSILCVINPHKNSLFSFEEVVIIWVSTLIFIKVIFCILQTALFVFHVFLLLNNMTTYEFINKDRRKVKDSSKLEKSIEKSQQINVFNFLAHYEDRNSPQTSPKKKNIQLNNMPNHVLVDSQVGPITEKEPEEP</sequence>
<dbReference type="PANTHER" id="PTHR22883:SF203">
    <property type="entry name" value="PALMITOYLTRANSFERASE"/>
    <property type="match status" value="1"/>
</dbReference>
<comment type="similarity">
    <text evidence="7">Belongs to the DHHC palmitoyltransferase family.</text>
</comment>
<gene>
    <name evidence="10" type="ORF">ECRASSUSDP1_LOCUS9387</name>
</gene>
<evidence type="ECO:0000259" key="9">
    <source>
        <dbReference type="Pfam" id="PF01529"/>
    </source>
</evidence>
<keyword evidence="2 7" id="KW-0808">Transferase</keyword>
<keyword evidence="3 7" id="KW-0812">Transmembrane</keyword>
<feature type="transmembrane region" description="Helical" evidence="7">
    <location>
        <begin position="114"/>
        <end position="136"/>
    </location>
</feature>
<evidence type="ECO:0000313" key="10">
    <source>
        <dbReference type="EMBL" id="CAI2368098.1"/>
    </source>
</evidence>
<reference evidence="10" key="1">
    <citation type="submission" date="2023-07" db="EMBL/GenBank/DDBJ databases">
        <authorList>
            <consortium name="AG Swart"/>
            <person name="Singh M."/>
            <person name="Singh A."/>
            <person name="Seah K."/>
            <person name="Emmerich C."/>
        </authorList>
    </citation>
    <scope>NUCLEOTIDE SEQUENCE</scope>
    <source>
        <strain evidence="10">DP1</strain>
    </source>
</reference>
<dbReference type="EMBL" id="CAMPGE010009225">
    <property type="protein sequence ID" value="CAI2368098.1"/>
    <property type="molecule type" value="Genomic_DNA"/>
</dbReference>
<proteinExistence type="inferred from homology"/>
<dbReference type="PROSITE" id="PS50216">
    <property type="entry name" value="DHHC"/>
    <property type="match status" value="1"/>
</dbReference>
<comment type="caution">
    <text evidence="10">The sequence shown here is derived from an EMBL/GenBank/DDBJ whole genome shotgun (WGS) entry which is preliminary data.</text>
</comment>
<dbReference type="GO" id="GO:0005783">
    <property type="term" value="C:endoplasmic reticulum"/>
    <property type="evidence" value="ECO:0007669"/>
    <property type="project" value="TreeGrafter"/>
</dbReference>
<feature type="transmembrane region" description="Helical" evidence="7">
    <location>
        <begin position="275"/>
        <end position="305"/>
    </location>
</feature>
<dbReference type="PANTHER" id="PTHR22883">
    <property type="entry name" value="ZINC FINGER DHHC DOMAIN CONTAINING PROTEIN"/>
    <property type="match status" value="1"/>
</dbReference>
<dbReference type="GO" id="GO:0006612">
    <property type="term" value="P:protein targeting to membrane"/>
    <property type="evidence" value="ECO:0007669"/>
    <property type="project" value="TreeGrafter"/>
</dbReference>
<feature type="domain" description="Palmitoyltransferase DHHC" evidence="9">
    <location>
        <begin position="191"/>
        <end position="316"/>
    </location>
</feature>
<dbReference type="GO" id="GO:0019706">
    <property type="term" value="F:protein-cysteine S-palmitoyltransferase activity"/>
    <property type="evidence" value="ECO:0007669"/>
    <property type="project" value="UniProtKB-EC"/>
</dbReference>
<feature type="compositionally biased region" description="Basic and acidic residues" evidence="8">
    <location>
        <begin position="1"/>
        <end position="41"/>
    </location>
</feature>
<comment type="subcellular location">
    <subcellularLocation>
        <location evidence="1">Membrane</location>
        <topology evidence="1">Multi-pass membrane protein</topology>
    </subcellularLocation>
</comment>
<keyword evidence="6 7" id="KW-0012">Acyltransferase</keyword>
<organism evidence="10 11">
    <name type="scientific">Euplotes crassus</name>
    <dbReference type="NCBI Taxonomy" id="5936"/>
    <lineage>
        <taxon>Eukaryota</taxon>
        <taxon>Sar</taxon>
        <taxon>Alveolata</taxon>
        <taxon>Ciliophora</taxon>
        <taxon>Intramacronucleata</taxon>
        <taxon>Spirotrichea</taxon>
        <taxon>Hypotrichia</taxon>
        <taxon>Euplotida</taxon>
        <taxon>Euplotidae</taxon>
        <taxon>Moneuplotes</taxon>
    </lineage>
</organism>
<dbReference type="GO" id="GO:0005794">
    <property type="term" value="C:Golgi apparatus"/>
    <property type="evidence" value="ECO:0007669"/>
    <property type="project" value="TreeGrafter"/>
</dbReference>
<keyword evidence="4 7" id="KW-1133">Transmembrane helix</keyword>